<dbReference type="Proteomes" id="UP000246058">
    <property type="component" value="Chromosome"/>
</dbReference>
<evidence type="ECO:0000256" key="1">
    <source>
        <dbReference type="SAM" id="MobiDB-lite"/>
    </source>
</evidence>
<dbReference type="InterPro" id="IPR054189">
    <property type="entry name" value="DUF6894"/>
</dbReference>
<protein>
    <recommendedName>
        <fullName evidence="2">DUF6894 domain-containing protein</fullName>
    </recommendedName>
</protein>
<gene>
    <name evidence="3" type="ORF">DK427_15955</name>
</gene>
<organism evidence="3 4">
    <name type="scientific">Methylobacterium radiodurans</name>
    <dbReference type="NCBI Taxonomy" id="2202828"/>
    <lineage>
        <taxon>Bacteria</taxon>
        <taxon>Pseudomonadati</taxon>
        <taxon>Pseudomonadota</taxon>
        <taxon>Alphaproteobacteria</taxon>
        <taxon>Hyphomicrobiales</taxon>
        <taxon>Methylobacteriaceae</taxon>
        <taxon>Methylobacterium</taxon>
    </lineage>
</organism>
<feature type="region of interest" description="Disordered" evidence="1">
    <location>
        <begin position="1"/>
        <end position="32"/>
    </location>
</feature>
<keyword evidence="4" id="KW-1185">Reference proteome</keyword>
<feature type="compositionally biased region" description="Basic and acidic residues" evidence="1">
    <location>
        <begin position="1"/>
        <end position="18"/>
    </location>
</feature>
<dbReference type="OrthoDB" id="8094360at2"/>
<reference evidence="3 4" key="1">
    <citation type="submission" date="2018-05" db="EMBL/GenBank/DDBJ databases">
        <title>Complete Genome Sequence of Methylobacterium sp. 17Sr1-43.</title>
        <authorList>
            <person name="Srinivasan S."/>
        </authorList>
    </citation>
    <scope>NUCLEOTIDE SEQUENCE [LARGE SCALE GENOMIC DNA]</scope>
    <source>
        <strain evidence="3 4">17Sr1-43</strain>
    </source>
</reference>
<accession>A0A2U8VUA0</accession>
<name>A0A2U8VUA0_9HYPH</name>
<dbReference type="Pfam" id="PF21834">
    <property type="entry name" value="DUF6894"/>
    <property type="match status" value="1"/>
</dbReference>
<dbReference type="AlphaFoldDB" id="A0A2U8VUA0"/>
<proteinExistence type="predicted"/>
<evidence type="ECO:0000259" key="2">
    <source>
        <dbReference type="Pfam" id="PF21834"/>
    </source>
</evidence>
<dbReference type="RefSeq" id="WP_109952124.1">
    <property type="nucleotide sequence ID" value="NZ_CP029551.1"/>
</dbReference>
<evidence type="ECO:0000313" key="4">
    <source>
        <dbReference type="Proteomes" id="UP000246058"/>
    </source>
</evidence>
<feature type="domain" description="DUF6894" evidence="2">
    <location>
        <begin position="3"/>
        <end position="70"/>
    </location>
</feature>
<dbReference type="KEGG" id="meti:DK427_15955"/>
<dbReference type="EMBL" id="CP029551">
    <property type="protein sequence ID" value="AWN37041.1"/>
    <property type="molecule type" value="Genomic_DNA"/>
</dbReference>
<evidence type="ECO:0000313" key="3">
    <source>
        <dbReference type="EMBL" id="AWN37041.1"/>
    </source>
</evidence>
<sequence>MPHYFFDIHDHELSHQDDEGSEWPDTTSAQSQGRRLLADIARDEASRYDPLHLSVSIRDAQRRVVATCALSLASTPVG</sequence>